<dbReference type="SUPFAM" id="SSF50475">
    <property type="entry name" value="FMN-binding split barrel"/>
    <property type="match status" value="1"/>
</dbReference>
<dbReference type="GO" id="GO:0070967">
    <property type="term" value="F:coenzyme F420 binding"/>
    <property type="evidence" value="ECO:0007669"/>
    <property type="project" value="TreeGrafter"/>
</dbReference>
<dbReference type="PANTHER" id="PTHR35176">
    <property type="entry name" value="HEME OXYGENASE HI_0854-RELATED"/>
    <property type="match status" value="1"/>
</dbReference>
<comment type="caution">
    <text evidence="3">The sequence shown here is derived from an EMBL/GenBank/DDBJ whole genome shotgun (WGS) entry which is preliminary data.</text>
</comment>
<evidence type="ECO:0000313" key="4">
    <source>
        <dbReference type="EMBL" id="MBB5472134.1"/>
    </source>
</evidence>
<accession>A0A511FCN7</accession>
<dbReference type="PANTHER" id="PTHR35176:SF1">
    <property type="entry name" value="F420H(2)-DEPENDENT BILIVERDIN REDUCTASE"/>
    <property type="match status" value="1"/>
</dbReference>
<dbReference type="Proteomes" id="UP000564629">
    <property type="component" value="Unassembled WGS sequence"/>
</dbReference>
<dbReference type="EMBL" id="BJVQ01000026">
    <property type="protein sequence ID" value="GEL46942.1"/>
    <property type="molecule type" value="Genomic_DNA"/>
</dbReference>
<reference evidence="4 6" key="2">
    <citation type="submission" date="2020-08" db="EMBL/GenBank/DDBJ databases">
        <title>Sequencing the genomes of 1000 actinobacteria strains.</title>
        <authorList>
            <person name="Klenk H.-P."/>
        </authorList>
    </citation>
    <scope>NUCLEOTIDE SEQUENCE [LARGE SCALE GENOMIC DNA]</scope>
    <source>
        <strain evidence="4 6">DSM 9581</strain>
    </source>
</reference>
<keyword evidence="1" id="KW-0560">Oxidoreductase</keyword>
<dbReference type="Proteomes" id="UP000321723">
    <property type="component" value="Unassembled WGS sequence"/>
</dbReference>
<evidence type="ECO:0000313" key="5">
    <source>
        <dbReference type="Proteomes" id="UP000321723"/>
    </source>
</evidence>
<dbReference type="InterPro" id="IPR052019">
    <property type="entry name" value="F420H2_bilvrd_red/Heme_oxyg"/>
</dbReference>
<proteinExistence type="predicted"/>
<dbReference type="NCBIfam" id="TIGR03618">
    <property type="entry name" value="Rv1155_F420"/>
    <property type="match status" value="1"/>
</dbReference>
<dbReference type="OrthoDB" id="4551790at2"/>
<reference evidence="3 5" key="1">
    <citation type="submission" date="2019-07" db="EMBL/GenBank/DDBJ databases">
        <title>Whole genome shotgun sequence of Cellulomonas hominis NBRC 16055.</title>
        <authorList>
            <person name="Hosoyama A."/>
            <person name="Uohara A."/>
            <person name="Ohji S."/>
            <person name="Ichikawa N."/>
        </authorList>
    </citation>
    <scope>NUCLEOTIDE SEQUENCE [LARGE SCALE GENOMIC DNA]</scope>
    <source>
        <strain evidence="3 5">NBRC 16055</strain>
    </source>
</reference>
<sequence>MLHLTADQAAFVAEPRLATLTTLRADGSPHVVPVGFTWDGDAGLVRITTNRRSVKVANARRGSRAALCQVDGRRWLTLEGTVEVREDPAEVAEAVRRYAERYRPRAANPDRIVLLLTPDRLMCSRGLRAAP</sequence>
<dbReference type="AlphaFoldDB" id="A0A511FCN7"/>
<dbReference type="InterPro" id="IPR019920">
    <property type="entry name" value="F420-binding_dom_put"/>
</dbReference>
<dbReference type="Gene3D" id="2.30.110.10">
    <property type="entry name" value="Electron Transport, Fmn-binding Protein, Chain A"/>
    <property type="match status" value="1"/>
</dbReference>
<name>A0A511FCN7_9CELL</name>
<evidence type="ECO:0000259" key="2">
    <source>
        <dbReference type="Pfam" id="PF01243"/>
    </source>
</evidence>
<evidence type="ECO:0000313" key="6">
    <source>
        <dbReference type="Proteomes" id="UP000564629"/>
    </source>
</evidence>
<dbReference type="InterPro" id="IPR012349">
    <property type="entry name" value="Split_barrel_FMN-bd"/>
</dbReference>
<dbReference type="RefSeq" id="WP_146837547.1">
    <property type="nucleotide sequence ID" value="NZ_BJVQ01000026.1"/>
</dbReference>
<feature type="domain" description="Pyridoxamine 5'-phosphate oxidase N-terminal" evidence="2">
    <location>
        <begin position="5"/>
        <end position="120"/>
    </location>
</feature>
<dbReference type="InterPro" id="IPR011576">
    <property type="entry name" value="Pyridox_Oxase_N"/>
</dbReference>
<keyword evidence="5" id="KW-1185">Reference proteome</keyword>
<evidence type="ECO:0000313" key="3">
    <source>
        <dbReference type="EMBL" id="GEL46942.1"/>
    </source>
</evidence>
<gene>
    <name evidence="3" type="ORF">CHO01_20580</name>
    <name evidence="4" type="ORF">HNR08_000870</name>
</gene>
<evidence type="ECO:0000256" key="1">
    <source>
        <dbReference type="ARBA" id="ARBA00023002"/>
    </source>
</evidence>
<dbReference type="GO" id="GO:0005829">
    <property type="term" value="C:cytosol"/>
    <property type="evidence" value="ECO:0007669"/>
    <property type="project" value="TreeGrafter"/>
</dbReference>
<organism evidence="3 5">
    <name type="scientific">Cellulomonas hominis</name>
    <dbReference type="NCBI Taxonomy" id="156981"/>
    <lineage>
        <taxon>Bacteria</taxon>
        <taxon>Bacillati</taxon>
        <taxon>Actinomycetota</taxon>
        <taxon>Actinomycetes</taxon>
        <taxon>Micrococcales</taxon>
        <taxon>Cellulomonadaceae</taxon>
        <taxon>Cellulomonas</taxon>
    </lineage>
</organism>
<dbReference type="EMBL" id="JACHDN010000001">
    <property type="protein sequence ID" value="MBB5472134.1"/>
    <property type="molecule type" value="Genomic_DNA"/>
</dbReference>
<dbReference type="Pfam" id="PF01243">
    <property type="entry name" value="PNPOx_N"/>
    <property type="match status" value="1"/>
</dbReference>
<protein>
    <submittedName>
        <fullName evidence="3">PPOX class F420-dependent enzyme</fullName>
    </submittedName>
    <submittedName>
        <fullName evidence="4">PPOX class probable F420-dependent enzyme</fullName>
    </submittedName>
</protein>
<dbReference type="GO" id="GO:0016627">
    <property type="term" value="F:oxidoreductase activity, acting on the CH-CH group of donors"/>
    <property type="evidence" value="ECO:0007669"/>
    <property type="project" value="TreeGrafter"/>
</dbReference>